<reference evidence="2 3" key="1">
    <citation type="submission" date="2020-06" db="EMBL/GenBank/DDBJ databases">
        <title>Genomic analysis of Salicibibacter sp. NKC21-4.</title>
        <authorList>
            <person name="Oh Y.J."/>
        </authorList>
    </citation>
    <scope>NUCLEOTIDE SEQUENCE [LARGE SCALE GENOMIC DNA]</scope>
    <source>
        <strain evidence="2 3">NKC21-4</strain>
    </source>
</reference>
<dbReference type="RefSeq" id="WP_200090225.1">
    <property type="nucleotide sequence ID" value="NZ_CP054706.1"/>
</dbReference>
<feature type="domain" description="Peptidoglycan binding-like" evidence="1">
    <location>
        <begin position="9"/>
        <end position="33"/>
    </location>
</feature>
<proteinExistence type="predicted"/>
<evidence type="ECO:0000313" key="2">
    <source>
        <dbReference type="EMBL" id="QQK80051.1"/>
    </source>
</evidence>
<keyword evidence="3" id="KW-1185">Reference proteome</keyword>
<dbReference type="KEGG" id="scib:HUG20_09220"/>
<organism evidence="2 3">
    <name type="scientific">Salicibibacter cibi</name>
    <dbReference type="NCBI Taxonomy" id="2743001"/>
    <lineage>
        <taxon>Bacteria</taxon>
        <taxon>Bacillati</taxon>
        <taxon>Bacillota</taxon>
        <taxon>Bacilli</taxon>
        <taxon>Bacillales</taxon>
        <taxon>Bacillaceae</taxon>
        <taxon>Salicibibacter</taxon>
    </lineage>
</organism>
<dbReference type="Proteomes" id="UP000595349">
    <property type="component" value="Chromosome"/>
</dbReference>
<dbReference type="Pfam" id="PF01471">
    <property type="entry name" value="PG_binding_1"/>
    <property type="match status" value="1"/>
</dbReference>
<protein>
    <submittedName>
        <fullName evidence="2">Peptidoglycan-binding protein</fullName>
    </submittedName>
</protein>
<evidence type="ECO:0000313" key="3">
    <source>
        <dbReference type="Proteomes" id="UP000595349"/>
    </source>
</evidence>
<dbReference type="EMBL" id="CP054706">
    <property type="protein sequence ID" value="QQK80051.1"/>
    <property type="molecule type" value="Genomic_DNA"/>
</dbReference>
<name>A0A7T6ZBM9_9BACI</name>
<sequence>MEADIDLPSGVDGIYCPDTEAAVEEFQQENDLDEFSDIYMTEMDFDGDGSENEVVFVSAEVEDKPNLMFAGLFFKENEKLSSFAVTDVFGNLYLDEVTLTMYTLTDEGTEVEEVGATNVDLEDYQLEVQVAFKDAINEANATGRSLAITGCPSGDILCNNEEFVAPSEKMPWHFTVIS</sequence>
<accession>A0A7T6ZBM9</accession>
<evidence type="ECO:0000259" key="1">
    <source>
        <dbReference type="Pfam" id="PF01471"/>
    </source>
</evidence>
<gene>
    <name evidence="2" type="ORF">HUG20_09220</name>
</gene>
<dbReference type="InterPro" id="IPR002477">
    <property type="entry name" value="Peptidoglycan-bd-like"/>
</dbReference>
<dbReference type="AlphaFoldDB" id="A0A7T6ZBM9"/>